<protein>
    <submittedName>
        <fullName evidence="1">Uncharacterized protein</fullName>
    </submittedName>
</protein>
<name>X2KRK0_9CAUD</name>
<evidence type="ECO:0000313" key="1">
    <source>
        <dbReference type="EMBL" id="AHN84083.1"/>
    </source>
</evidence>
<keyword evidence="2" id="KW-1185">Reference proteome</keyword>
<dbReference type="KEGG" id="vg:19527252"/>
<dbReference type="GeneID" id="19527252"/>
<reference evidence="1 2" key="1">
    <citation type="submission" date="2014-01" db="EMBL/GenBank/DDBJ databases">
        <authorList>
            <person name="Schneider V.M."/>
            <person name="Bowman C.A."/>
            <person name="Russell D.A."/>
            <person name="Pope W.H."/>
            <person name="Jacobs-Sera D."/>
            <person name="Hendrix R.W."/>
            <person name="Hatfull G.F."/>
        </authorList>
    </citation>
    <scope>NUCLEOTIDE SEQUENCE [LARGE SCALE GENOMIC DNA]</scope>
</reference>
<accession>X2KRK0</accession>
<dbReference type="OrthoDB" id="33603at10239"/>
<dbReference type="EMBL" id="KJ194582">
    <property type="protein sequence ID" value="AHN84083.1"/>
    <property type="molecule type" value="Genomic_DNA"/>
</dbReference>
<dbReference type="Proteomes" id="UP000019737">
    <property type="component" value="Segment"/>
</dbReference>
<proteinExistence type="predicted"/>
<evidence type="ECO:0000313" key="2">
    <source>
        <dbReference type="Proteomes" id="UP000019737"/>
    </source>
</evidence>
<sequence>MTMSNEFEDAEALERLKRLKKDKNQSVVVVLQAITSEYVSPVDDLIRRHLPPALELFRSKSRDYSERSGIFTADLLGAKGQFAEIWRKIPKLKKGMWDGEELKNEVVEEILYDILGHVLLALDMIPAEMRMPPQSSHAHLNLESLKEFQEQIKREGPTSADDKLAGGPW</sequence>
<dbReference type="RefSeq" id="YP_009035967.1">
    <property type="nucleotide sequence ID" value="NC_024209.1"/>
</dbReference>
<organism evidence="1 2">
    <name type="scientific">Mycobacterium phage Hawkeye</name>
    <dbReference type="NCBI Taxonomy" id="1458711"/>
    <lineage>
        <taxon>Viruses</taxon>
        <taxon>Duplodnaviria</taxon>
        <taxon>Heunggongvirae</taxon>
        <taxon>Uroviricota</taxon>
        <taxon>Caudoviricetes</taxon>
        <taxon>Dclasvirinae</taxon>
        <taxon>Hawkeyevirus</taxon>
        <taxon>Hawkeyevirus hawkeye</taxon>
    </lineage>
</organism>
<gene>
    <name evidence="1" type="primary">72</name>
    <name evidence="1" type="ORF">PBI_HAWKEYE_72</name>
</gene>